<dbReference type="Pfam" id="PF02214">
    <property type="entry name" value="BTB_2"/>
    <property type="match status" value="1"/>
</dbReference>
<accession>A0A1X0R3T9</accession>
<feature type="domain" description="Potassium channel tetramerisation-type BTB" evidence="1">
    <location>
        <begin position="53"/>
        <end position="139"/>
    </location>
</feature>
<dbReference type="PANTHER" id="PTHR14499:SF136">
    <property type="entry name" value="GH08630P"/>
    <property type="match status" value="1"/>
</dbReference>
<proteinExistence type="predicted"/>
<name>A0A1X0R3T9_RHIZD</name>
<dbReference type="PANTHER" id="PTHR14499">
    <property type="entry name" value="POTASSIUM CHANNEL TETRAMERIZATION DOMAIN-CONTAINING"/>
    <property type="match status" value="1"/>
</dbReference>
<evidence type="ECO:0000259" key="1">
    <source>
        <dbReference type="Pfam" id="PF02214"/>
    </source>
</evidence>
<dbReference type="Gene3D" id="3.30.710.10">
    <property type="entry name" value="Potassium Channel Kv1.1, Chain A"/>
    <property type="match status" value="1"/>
</dbReference>
<reference evidence="2" key="1">
    <citation type="journal article" date="2016" name="Proc. Natl. Acad. Sci. U.S.A.">
        <title>Lipid metabolic changes in an early divergent fungus govern the establishment of a mutualistic symbiosis with endobacteria.</title>
        <authorList>
            <person name="Lastovetsky O.A."/>
            <person name="Gaspar M.L."/>
            <person name="Mondo S.J."/>
            <person name="LaButti K.M."/>
            <person name="Sandor L."/>
            <person name="Grigoriev I.V."/>
            <person name="Henry S.A."/>
            <person name="Pawlowska T.E."/>
        </authorList>
    </citation>
    <scope>NUCLEOTIDE SEQUENCE [LARGE SCALE GENOMIC DNA]</scope>
    <source>
        <strain evidence="2">ATCC 52814</strain>
    </source>
</reference>
<dbReference type="AlphaFoldDB" id="A0A1X0R3T9"/>
<organism evidence="2">
    <name type="scientific">Rhizopus microsporus var. microsporus</name>
    <dbReference type="NCBI Taxonomy" id="86635"/>
    <lineage>
        <taxon>Eukaryota</taxon>
        <taxon>Fungi</taxon>
        <taxon>Fungi incertae sedis</taxon>
        <taxon>Mucoromycota</taxon>
        <taxon>Mucoromycotina</taxon>
        <taxon>Mucoromycetes</taxon>
        <taxon>Mucorales</taxon>
        <taxon>Mucorineae</taxon>
        <taxon>Rhizopodaceae</taxon>
        <taxon>Rhizopus</taxon>
    </lineage>
</organism>
<dbReference type="Proteomes" id="UP000242414">
    <property type="component" value="Unassembled WGS sequence"/>
</dbReference>
<dbReference type="VEuPathDB" id="FungiDB:BCV72DRAFT_335719"/>
<dbReference type="InterPro" id="IPR011333">
    <property type="entry name" value="SKP1/BTB/POZ_sf"/>
</dbReference>
<sequence length="254" mass="29813">MSNLGFLKFCTTPNYSKHPFLKSVDSKVPFSGPESQQNWGNTLKDSIVPSIVVQLDIGGYRYTTLYHTLMVSRYFEKILRRILKRPEIWANADWLLVNRDGELFGYILEYLRTADASSLPSDSNILTRLKEEVHFYKIPFMDSIIDEKIHILNSPQEEAKERIYKILYAEEYDRMKRTKGFKNNDGQLVSDILLEFEEIATLSIQEPYWVCPRGIRMHTAPTKCSRTCKREFEPDYHGWHFIQVKKTVLATRDE</sequence>
<dbReference type="InterPro" id="IPR003131">
    <property type="entry name" value="T1-type_BTB"/>
</dbReference>
<dbReference type="GO" id="GO:0051260">
    <property type="term" value="P:protein homooligomerization"/>
    <property type="evidence" value="ECO:0007669"/>
    <property type="project" value="InterPro"/>
</dbReference>
<gene>
    <name evidence="2" type="ORF">BCV72DRAFT_335719</name>
</gene>
<dbReference type="SUPFAM" id="SSF54695">
    <property type="entry name" value="POZ domain"/>
    <property type="match status" value="1"/>
</dbReference>
<dbReference type="OrthoDB" id="2414723at2759"/>
<evidence type="ECO:0000313" key="2">
    <source>
        <dbReference type="EMBL" id="ORE06682.1"/>
    </source>
</evidence>
<dbReference type="EMBL" id="KV921918">
    <property type="protein sequence ID" value="ORE06682.1"/>
    <property type="molecule type" value="Genomic_DNA"/>
</dbReference>
<protein>
    <recommendedName>
        <fullName evidence="1">Potassium channel tetramerisation-type BTB domain-containing protein</fullName>
    </recommendedName>
</protein>